<dbReference type="Gene3D" id="1.20.1050.10">
    <property type="match status" value="1"/>
</dbReference>
<sequence>MASHDQDVTLLTFWPSPFSIRAKLALLFKGIDHEDLPQDMDNKSNILLESNPVHKKVPVLIHNGKPIAESVIIVHYIDEVWPGKSPLLPQDAFLRAQHRFWTDFIEKKIFDSLVRFMRSNDGGAAVNEEFIQNCLLLEGALAELGDEEEGPFFGGGSMSFLDVMLAPYAVLIPGVEQVMGLKPASREQCPRLHKLFGAVAEHPSAKVALPPIDKLKEYIQARYGSK</sequence>
<dbReference type="STRING" id="88036.D8SQ09"/>
<dbReference type="SFLD" id="SFLDS00019">
    <property type="entry name" value="Glutathione_Transferase_(cytos"/>
    <property type="match status" value="1"/>
</dbReference>
<evidence type="ECO:0000259" key="5">
    <source>
        <dbReference type="PROSITE" id="PS50405"/>
    </source>
</evidence>
<evidence type="ECO:0000256" key="3">
    <source>
        <dbReference type="ARBA" id="ARBA00047960"/>
    </source>
</evidence>
<dbReference type="Pfam" id="PF02798">
    <property type="entry name" value="GST_N"/>
    <property type="match status" value="1"/>
</dbReference>
<dbReference type="OMA" id="KIIAWAN"/>
<dbReference type="SFLD" id="SFLDG01152">
    <property type="entry name" value="Main.3:_Omega-_and_Tau-like"/>
    <property type="match status" value="1"/>
</dbReference>
<dbReference type="PROSITE" id="PS50405">
    <property type="entry name" value="GST_CTER"/>
    <property type="match status" value="1"/>
</dbReference>
<name>D8SQ09_SELML</name>
<evidence type="ECO:0000256" key="2">
    <source>
        <dbReference type="ARBA" id="ARBA00022679"/>
    </source>
</evidence>
<dbReference type="EC" id="2.5.1.18" evidence="1"/>
<dbReference type="GO" id="GO:0006749">
    <property type="term" value="P:glutathione metabolic process"/>
    <property type="evidence" value="ECO:0000318"/>
    <property type="project" value="GO_Central"/>
</dbReference>
<dbReference type="PANTHER" id="PTHR11260:SF781">
    <property type="entry name" value="GLUTATHIONE S-TRANSFERASE U19"/>
    <property type="match status" value="1"/>
</dbReference>
<gene>
    <name evidence="6" type="ORF">SELMODRAFT_122259</name>
</gene>
<dbReference type="InterPro" id="IPR010987">
    <property type="entry name" value="Glutathione-S-Trfase_C-like"/>
</dbReference>
<protein>
    <recommendedName>
        <fullName evidence="1">glutathione transferase</fullName>
        <ecNumber evidence="1">2.5.1.18</ecNumber>
    </recommendedName>
</protein>
<dbReference type="GO" id="GO:0004364">
    <property type="term" value="F:glutathione transferase activity"/>
    <property type="evidence" value="ECO:0000318"/>
    <property type="project" value="GO_Central"/>
</dbReference>
<proteinExistence type="predicted"/>
<dbReference type="InParanoid" id="D8SQ09"/>
<comment type="catalytic activity">
    <reaction evidence="3">
        <text>RX + glutathione = an S-substituted glutathione + a halide anion + H(+)</text>
        <dbReference type="Rhea" id="RHEA:16437"/>
        <dbReference type="ChEBI" id="CHEBI:15378"/>
        <dbReference type="ChEBI" id="CHEBI:16042"/>
        <dbReference type="ChEBI" id="CHEBI:17792"/>
        <dbReference type="ChEBI" id="CHEBI:57925"/>
        <dbReference type="ChEBI" id="CHEBI:90779"/>
        <dbReference type="EC" id="2.5.1.18"/>
    </reaction>
</comment>
<dbReference type="HOGENOM" id="CLU_011226_18_0_1"/>
<dbReference type="KEGG" id="smo:SELMODRAFT_122259"/>
<dbReference type="PANTHER" id="PTHR11260">
    <property type="entry name" value="GLUTATHIONE S-TRANSFERASE, GST, SUPERFAMILY, GST DOMAIN CONTAINING"/>
    <property type="match status" value="1"/>
</dbReference>
<dbReference type="SFLD" id="SFLDG00358">
    <property type="entry name" value="Main_(cytGST)"/>
    <property type="match status" value="1"/>
</dbReference>
<keyword evidence="7" id="KW-1185">Reference proteome</keyword>
<dbReference type="InterPro" id="IPR004045">
    <property type="entry name" value="Glutathione_S-Trfase_N"/>
</dbReference>
<dbReference type="InterPro" id="IPR045074">
    <property type="entry name" value="GST_C_Tau"/>
</dbReference>
<dbReference type="Gene3D" id="3.40.30.10">
    <property type="entry name" value="Glutaredoxin"/>
    <property type="match status" value="1"/>
</dbReference>
<dbReference type="InterPro" id="IPR040079">
    <property type="entry name" value="Glutathione_S-Trfase"/>
</dbReference>
<evidence type="ECO:0000259" key="4">
    <source>
        <dbReference type="PROSITE" id="PS50404"/>
    </source>
</evidence>
<dbReference type="Proteomes" id="UP000001514">
    <property type="component" value="Unassembled WGS sequence"/>
</dbReference>
<evidence type="ECO:0000313" key="7">
    <source>
        <dbReference type="Proteomes" id="UP000001514"/>
    </source>
</evidence>
<organism evidence="7">
    <name type="scientific">Selaginella moellendorffii</name>
    <name type="common">Spikemoss</name>
    <dbReference type="NCBI Taxonomy" id="88036"/>
    <lineage>
        <taxon>Eukaryota</taxon>
        <taxon>Viridiplantae</taxon>
        <taxon>Streptophyta</taxon>
        <taxon>Embryophyta</taxon>
        <taxon>Tracheophyta</taxon>
        <taxon>Lycopodiopsida</taxon>
        <taxon>Selaginellales</taxon>
        <taxon>Selaginellaceae</taxon>
        <taxon>Selaginella</taxon>
    </lineage>
</organism>
<dbReference type="FunFam" id="3.40.30.10:FF:000014">
    <property type="entry name" value="Tau class glutathione S-transferase"/>
    <property type="match status" value="1"/>
</dbReference>
<keyword evidence="2" id="KW-0808">Transferase</keyword>
<evidence type="ECO:0000256" key="1">
    <source>
        <dbReference type="ARBA" id="ARBA00012452"/>
    </source>
</evidence>
<feature type="domain" description="GST C-terminal" evidence="5">
    <location>
        <begin position="91"/>
        <end position="225"/>
    </location>
</feature>
<dbReference type="GO" id="GO:0005737">
    <property type="term" value="C:cytoplasm"/>
    <property type="evidence" value="ECO:0000318"/>
    <property type="project" value="GO_Central"/>
</dbReference>
<accession>D8SQ09</accession>
<dbReference type="SUPFAM" id="SSF47616">
    <property type="entry name" value="GST C-terminal domain-like"/>
    <property type="match status" value="1"/>
</dbReference>
<evidence type="ECO:0000313" key="6">
    <source>
        <dbReference type="EMBL" id="EFJ13580.1"/>
    </source>
</evidence>
<dbReference type="Gramene" id="EFJ13580">
    <property type="protein sequence ID" value="EFJ13580"/>
    <property type="gene ID" value="SELMODRAFT_122259"/>
</dbReference>
<reference evidence="6 7" key="1">
    <citation type="journal article" date="2011" name="Science">
        <title>The Selaginella genome identifies genetic changes associated with the evolution of vascular plants.</title>
        <authorList>
            <person name="Banks J.A."/>
            <person name="Nishiyama T."/>
            <person name="Hasebe M."/>
            <person name="Bowman J.L."/>
            <person name="Gribskov M."/>
            <person name="dePamphilis C."/>
            <person name="Albert V.A."/>
            <person name="Aono N."/>
            <person name="Aoyama T."/>
            <person name="Ambrose B.A."/>
            <person name="Ashton N.W."/>
            <person name="Axtell M.J."/>
            <person name="Barker E."/>
            <person name="Barker M.S."/>
            <person name="Bennetzen J.L."/>
            <person name="Bonawitz N.D."/>
            <person name="Chapple C."/>
            <person name="Cheng C."/>
            <person name="Correa L.G."/>
            <person name="Dacre M."/>
            <person name="DeBarry J."/>
            <person name="Dreyer I."/>
            <person name="Elias M."/>
            <person name="Engstrom E.M."/>
            <person name="Estelle M."/>
            <person name="Feng L."/>
            <person name="Finet C."/>
            <person name="Floyd S.K."/>
            <person name="Frommer W.B."/>
            <person name="Fujita T."/>
            <person name="Gramzow L."/>
            <person name="Gutensohn M."/>
            <person name="Harholt J."/>
            <person name="Hattori M."/>
            <person name="Heyl A."/>
            <person name="Hirai T."/>
            <person name="Hiwatashi Y."/>
            <person name="Ishikawa M."/>
            <person name="Iwata M."/>
            <person name="Karol K.G."/>
            <person name="Koehler B."/>
            <person name="Kolukisaoglu U."/>
            <person name="Kubo M."/>
            <person name="Kurata T."/>
            <person name="Lalonde S."/>
            <person name="Li K."/>
            <person name="Li Y."/>
            <person name="Litt A."/>
            <person name="Lyons E."/>
            <person name="Manning G."/>
            <person name="Maruyama T."/>
            <person name="Michael T.P."/>
            <person name="Mikami K."/>
            <person name="Miyazaki S."/>
            <person name="Morinaga S."/>
            <person name="Murata T."/>
            <person name="Mueller-Roeber B."/>
            <person name="Nelson D.R."/>
            <person name="Obara M."/>
            <person name="Oguri Y."/>
            <person name="Olmstead R.G."/>
            <person name="Onodera N."/>
            <person name="Petersen B.L."/>
            <person name="Pils B."/>
            <person name="Prigge M."/>
            <person name="Rensing S.A."/>
            <person name="Riano-Pachon D.M."/>
            <person name="Roberts A.W."/>
            <person name="Sato Y."/>
            <person name="Scheller H.V."/>
            <person name="Schulz B."/>
            <person name="Schulz C."/>
            <person name="Shakirov E.V."/>
            <person name="Shibagaki N."/>
            <person name="Shinohara N."/>
            <person name="Shippen D.E."/>
            <person name="Soerensen I."/>
            <person name="Sotooka R."/>
            <person name="Sugimoto N."/>
            <person name="Sugita M."/>
            <person name="Sumikawa N."/>
            <person name="Tanurdzic M."/>
            <person name="Theissen G."/>
            <person name="Ulvskov P."/>
            <person name="Wakazuki S."/>
            <person name="Weng J.K."/>
            <person name="Willats W.W."/>
            <person name="Wipf D."/>
            <person name="Wolf P.G."/>
            <person name="Yang L."/>
            <person name="Zimmer A.D."/>
            <person name="Zhu Q."/>
            <person name="Mitros T."/>
            <person name="Hellsten U."/>
            <person name="Loque D."/>
            <person name="Otillar R."/>
            <person name="Salamov A."/>
            <person name="Schmutz J."/>
            <person name="Shapiro H."/>
            <person name="Lindquist E."/>
            <person name="Lucas S."/>
            <person name="Rokhsar D."/>
            <person name="Grigoriev I.V."/>
        </authorList>
    </citation>
    <scope>NUCLEOTIDE SEQUENCE [LARGE SCALE GENOMIC DNA]</scope>
</reference>
<dbReference type="SUPFAM" id="SSF52833">
    <property type="entry name" value="Thioredoxin-like"/>
    <property type="match status" value="1"/>
</dbReference>
<dbReference type="EMBL" id="GL377632">
    <property type="protein sequence ID" value="EFJ13580.1"/>
    <property type="molecule type" value="Genomic_DNA"/>
</dbReference>
<dbReference type="InterPro" id="IPR045073">
    <property type="entry name" value="Omega/Tau-like"/>
</dbReference>
<feature type="domain" description="GST N-terminal" evidence="4">
    <location>
        <begin position="6"/>
        <end position="85"/>
    </location>
</feature>
<dbReference type="CDD" id="cd03185">
    <property type="entry name" value="GST_C_Tau"/>
    <property type="match status" value="1"/>
</dbReference>
<dbReference type="eggNOG" id="KOG0406">
    <property type="taxonomic scope" value="Eukaryota"/>
</dbReference>
<dbReference type="PROSITE" id="PS50404">
    <property type="entry name" value="GST_NTER"/>
    <property type="match status" value="1"/>
</dbReference>
<dbReference type="CDD" id="cd03058">
    <property type="entry name" value="GST_N_Tau"/>
    <property type="match status" value="1"/>
</dbReference>
<dbReference type="InterPro" id="IPR036249">
    <property type="entry name" value="Thioredoxin-like_sf"/>
</dbReference>
<dbReference type="AlphaFoldDB" id="D8SQ09"/>
<dbReference type="InterPro" id="IPR036282">
    <property type="entry name" value="Glutathione-S-Trfase_C_sf"/>
</dbReference>